<dbReference type="AlphaFoldDB" id="A0ABD3DPW4"/>
<protein>
    <submittedName>
        <fullName evidence="1">Uncharacterized protein</fullName>
    </submittedName>
</protein>
<dbReference type="Proteomes" id="UP001632038">
    <property type="component" value="Unassembled WGS sequence"/>
</dbReference>
<keyword evidence="2" id="KW-1185">Reference proteome</keyword>
<name>A0ABD3DPW4_9LAMI</name>
<dbReference type="EMBL" id="JAVIJP010000015">
    <property type="protein sequence ID" value="KAL3644331.1"/>
    <property type="molecule type" value="Genomic_DNA"/>
</dbReference>
<comment type="caution">
    <text evidence="1">The sequence shown here is derived from an EMBL/GenBank/DDBJ whole genome shotgun (WGS) entry which is preliminary data.</text>
</comment>
<evidence type="ECO:0000313" key="1">
    <source>
        <dbReference type="EMBL" id="KAL3644331.1"/>
    </source>
</evidence>
<proteinExistence type="predicted"/>
<reference evidence="2" key="1">
    <citation type="journal article" date="2024" name="IScience">
        <title>Strigolactones Initiate the Formation of Haustorium-like Structures in Castilleja.</title>
        <authorList>
            <person name="Buerger M."/>
            <person name="Peterson D."/>
            <person name="Chory J."/>
        </authorList>
    </citation>
    <scope>NUCLEOTIDE SEQUENCE [LARGE SCALE GENOMIC DNA]</scope>
</reference>
<evidence type="ECO:0000313" key="2">
    <source>
        <dbReference type="Proteomes" id="UP001632038"/>
    </source>
</evidence>
<gene>
    <name evidence="1" type="ORF">CASFOL_012263</name>
</gene>
<accession>A0ABD3DPW4</accession>
<organism evidence="1 2">
    <name type="scientific">Castilleja foliolosa</name>
    <dbReference type="NCBI Taxonomy" id="1961234"/>
    <lineage>
        <taxon>Eukaryota</taxon>
        <taxon>Viridiplantae</taxon>
        <taxon>Streptophyta</taxon>
        <taxon>Embryophyta</taxon>
        <taxon>Tracheophyta</taxon>
        <taxon>Spermatophyta</taxon>
        <taxon>Magnoliopsida</taxon>
        <taxon>eudicotyledons</taxon>
        <taxon>Gunneridae</taxon>
        <taxon>Pentapetalae</taxon>
        <taxon>asterids</taxon>
        <taxon>lamiids</taxon>
        <taxon>Lamiales</taxon>
        <taxon>Orobanchaceae</taxon>
        <taxon>Pedicularideae</taxon>
        <taxon>Castillejinae</taxon>
        <taxon>Castilleja</taxon>
    </lineage>
</organism>
<sequence length="55" mass="5925">MATRARGGRRLGGSPRRLLANTSPGCCELVSGLVLRRIGIPRFVAKRGEDPVPRP</sequence>